<dbReference type="PANTHER" id="PTHR12504:SF0">
    <property type="entry name" value="MITOCHONDRIAL IMPORT RECEPTOR SUBUNIT TOM22 HOMOLOG"/>
    <property type="match status" value="1"/>
</dbReference>
<proteinExistence type="inferred from homology"/>
<feature type="region of interest" description="Disordered" evidence="13">
    <location>
        <begin position="137"/>
        <end position="157"/>
    </location>
</feature>
<evidence type="ECO:0000256" key="5">
    <source>
        <dbReference type="ARBA" id="ARBA00022692"/>
    </source>
</evidence>
<dbReference type="CDD" id="cd22884">
    <property type="entry name" value="TOM22"/>
    <property type="match status" value="1"/>
</dbReference>
<feature type="compositionally biased region" description="Pro residues" evidence="13">
    <location>
        <begin position="148"/>
        <end position="157"/>
    </location>
</feature>
<keyword evidence="12" id="KW-0675">Receptor</keyword>
<dbReference type="AlphaFoldDB" id="A0A7R9PTD8"/>
<gene>
    <name evidence="14" type="ORF">OSB1V03_LOCUS405</name>
</gene>
<evidence type="ECO:0000256" key="7">
    <source>
        <dbReference type="ARBA" id="ARBA00022927"/>
    </source>
</evidence>
<evidence type="ECO:0000256" key="11">
    <source>
        <dbReference type="ARBA" id="ARBA00023136"/>
    </source>
</evidence>
<dbReference type="OrthoDB" id="10016939at2759"/>
<dbReference type="Pfam" id="PF04281">
    <property type="entry name" value="Tom22"/>
    <property type="match status" value="1"/>
</dbReference>
<keyword evidence="10" id="KW-0496">Mitochondrion</keyword>
<accession>A0A7R9PTD8</accession>
<evidence type="ECO:0000256" key="8">
    <source>
        <dbReference type="ARBA" id="ARBA00022989"/>
    </source>
</evidence>
<name>A0A7R9PTD8_9ACAR</name>
<dbReference type="GO" id="GO:0006886">
    <property type="term" value="P:intracellular protein transport"/>
    <property type="evidence" value="ECO:0007669"/>
    <property type="project" value="InterPro"/>
</dbReference>
<keyword evidence="6" id="KW-1000">Mitochondrion outer membrane</keyword>
<evidence type="ECO:0000313" key="15">
    <source>
        <dbReference type="Proteomes" id="UP000759131"/>
    </source>
</evidence>
<keyword evidence="7" id="KW-0653">Protein transport</keyword>
<feature type="region of interest" description="Disordered" evidence="13">
    <location>
        <begin position="1"/>
        <end position="50"/>
    </location>
</feature>
<evidence type="ECO:0000256" key="1">
    <source>
        <dbReference type="ARBA" id="ARBA00004572"/>
    </source>
</evidence>
<keyword evidence="8" id="KW-1133">Transmembrane helix</keyword>
<dbReference type="InterPro" id="IPR005683">
    <property type="entry name" value="Tom22"/>
</dbReference>
<keyword evidence="4" id="KW-0813">Transport</keyword>
<organism evidence="14">
    <name type="scientific">Medioppia subpectinata</name>
    <dbReference type="NCBI Taxonomy" id="1979941"/>
    <lineage>
        <taxon>Eukaryota</taxon>
        <taxon>Metazoa</taxon>
        <taxon>Ecdysozoa</taxon>
        <taxon>Arthropoda</taxon>
        <taxon>Chelicerata</taxon>
        <taxon>Arachnida</taxon>
        <taxon>Acari</taxon>
        <taxon>Acariformes</taxon>
        <taxon>Sarcoptiformes</taxon>
        <taxon>Oribatida</taxon>
        <taxon>Brachypylina</taxon>
        <taxon>Oppioidea</taxon>
        <taxon>Oppiidae</taxon>
        <taxon>Medioppia</taxon>
    </lineage>
</organism>
<dbReference type="EMBL" id="OC854653">
    <property type="protein sequence ID" value="CAD7619908.1"/>
    <property type="molecule type" value="Genomic_DNA"/>
</dbReference>
<comment type="subcellular location">
    <subcellularLocation>
        <location evidence="1">Mitochondrion outer membrane</location>
        <topology evidence="1">Single-pass membrane protein</topology>
    </subcellularLocation>
</comment>
<protein>
    <recommendedName>
        <fullName evidence="3">Mitochondrial import receptor subunit TOM22 homolog</fullName>
    </recommendedName>
</protein>
<evidence type="ECO:0000256" key="13">
    <source>
        <dbReference type="SAM" id="MobiDB-lite"/>
    </source>
</evidence>
<keyword evidence="11" id="KW-0472">Membrane</keyword>
<keyword evidence="5" id="KW-0812">Transmembrane</keyword>
<evidence type="ECO:0000256" key="9">
    <source>
        <dbReference type="ARBA" id="ARBA00023010"/>
    </source>
</evidence>
<keyword evidence="9" id="KW-0811">Translocation</keyword>
<dbReference type="EMBL" id="CAJPIZ010000078">
    <property type="protein sequence ID" value="CAG2100338.1"/>
    <property type="molecule type" value="Genomic_DNA"/>
</dbReference>
<dbReference type="PANTHER" id="PTHR12504">
    <property type="entry name" value="MITOCHONDRIAL IMPORT RECEPTOR SUBUNIT TOM22"/>
    <property type="match status" value="1"/>
</dbReference>
<sequence>MSDPSPTDSGLGINDPMIEHQLSPLSPSSSTGGHAIAHHNDHTDHNEDDEEFMDETLGERIVGLTEMFPQPVRSCAVYVTKGSVNGVKQLYGFSRSALWVLFTSGVVLLAPLALEMERSQLDELSKQQQRQILLGPSAAISGGGHGLPMPPISPAPR</sequence>
<keyword evidence="15" id="KW-1185">Reference proteome</keyword>
<evidence type="ECO:0000256" key="3">
    <source>
        <dbReference type="ARBA" id="ARBA00016229"/>
    </source>
</evidence>
<dbReference type="GO" id="GO:0005741">
    <property type="term" value="C:mitochondrial outer membrane"/>
    <property type="evidence" value="ECO:0007669"/>
    <property type="project" value="UniProtKB-SubCell"/>
</dbReference>
<comment type="similarity">
    <text evidence="2">Belongs to the Tom22 family.</text>
</comment>
<evidence type="ECO:0000256" key="12">
    <source>
        <dbReference type="ARBA" id="ARBA00023170"/>
    </source>
</evidence>
<dbReference type="Proteomes" id="UP000759131">
    <property type="component" value="Unassembled WGS sequence"/>
</dbReference>
<evidence type="ECO:0000256" key="10">
    <source>
        <dbReference type="ARBA" id="ARBA00023128"/>
    </source>
</evidence>
<reference evidence="14" key="1">
    <citation type="submission" date="2020-11" db="EMBL/GenBank/DDBJ databases">
        <authorList>
            <person name="Tran Van P."/>
        </authorList>
    </citation>
    <scope>NUCLEOTIDE SEQUENCE</scope>
</reference>
<evidence type="ECO:0000256" key="2">
    <source>
        <dbReference type="ARBA" id="ARBA00009874"/>
    </source>
</evidence>
<evidence type="ECO:0000256" key="6">
    <source>
        <dbReference type="ARBA" id="ARBA00022787"/>
    </source>
</evidence>
<evidence type="ECO:0000256" key="4">
    <source>
        <dbReference type="ARBA" id="ARBA00022448"/>
    </source>
</evidence>
<evidence type="ECO:0000313" key="14">
    <source>
        <dbReference type="EMBL" id="CAD7619908.1"/>
    </source>
</evidence>